<dbReference type="AlphaFoldDB" id="A0A1A9GQG9"/>
<dbReference type="Proteomes" id="UP000077868">
    <property type="component" value="Chromosome"/>
</dbReference>
<dbReference type="KEGG" id="ndk:I601_3278"/>
<accession>A0A1A9GQG9</accession>
<dbReference type="SMART" id="SM00507">
    <property type="entry name" value="HNHc"/>
    <property type="match status" value="1"/>
</dbReference>
<dbReference type="EMBL" id="CP015079">
    <property type="protein sequence ID" value="ANH39685.1"/>
    <property type="molecule type" value="Genomic_DNA"/>
</dbReference>
<dbReference type="CDD" id="cd00085">
    <property type="entry name" value="HNHc"/>
    <property type="match status" value="1"/>
</dbReference>
<keyword evidence="3" id="KW-1185">Reference proteome</keyword>
<gene>
    <name evidence="2" type="ORF">I601_3278</name>
</gene>
<dbReference type="RefSeq" id="WP_068111990.1">
    <property type="nucleotide sequence ID" value="NZ_CP015079.1"/>
</dbReference>
<evidence type="ECO:0000313" key="2">
    <source>
        <dbReference type="EMBL" id="ANH39685.1"/>
    </source>
</evidence>
<dbReference type="OrthoDB" id="3634417at2"/>
<reference evidence="2 3" key="1">
    <citation type="submission" date="2016-03" db="EMBL/GenBank/DDBJ databases">
        <title>Complete genome sequence of a soil Actinobacterium, Nocardioides dokdonensis FR1436.</title>
        <authorList>
            <person name="Kwon S.-K."/>
            <person name="Kim K."/>
            <person name="Kim J.F."/>
        </authorList>
    </citation>
    <scope>NUCLEOTIDE SEQUENCE [LARGE SCALE GENOMIC DNA]</scope>
    <source>
        <strain evidence="2 3">FR1436</strain>
    </source>
</reference>
<feature type="domain" description="HNH nuclease" evidence="1">
    <location>
        <begin position="341"/>
        <end position="393"/>
    </location>
</feature>
<dbReference type="PATRIC" id="fig|1300347.3.peg.3283"/>
<sequence length="416" mass="44930">MSTTTRHPLAEAVARVHSALDQVAETPTWSLSQSGTADLLTDLARAQSRFAELQARVLAHADTVAVQERSAAPSVAIWLANATTVTKRDAVRQTRFADALSRYDLLRGALGAGDLNLEQAQVVARALDELPDDLDAGILAQAEAALVGLARVHDAKALRVLGRRILDVVAPEIGEAWEAEKLAEEEREAERTASFRMRDQGDGRTRGSFTIPTLAAEMLQKVLIAYASPRRDDRAGTGARDTEPVRRPSRSRWGRAFVELVERLDPRDLPRSGGVNAAVVVTMTTATLSGALAAATLDTGSRISAGTARRLACQAGVLPAVLGGDSEILDLGRTRRFFSGPQRIAMTVRDGGCTALGCDAPAGMCDAHHEDMWSHDGTTDLGRGRLLCGHHHRRAHDPAYETRVVERNQVVFHRRT</sequence>
<name>A0A1A9GQG9_9ACTN</name>
<evidence type="ECO:0000259" key="1">
    <source>
        <dbReference type="SMART" id="SM00507"/>
    </source>
</evidence>
<dbReference type="STRING" id="1300347.I601_3278"/>
<dbReference type="InterPro" id="IPR003870">
    <property type="entry name" value="DUF222"/>
</dbReference>
<evidence type="ECO:0000313" key="3">
    <source>
        <dbReference type="Proteomes" id="UP000077868"/>
    </source>
</evidence>
<organism evidence="2 3">
    <name type="scientific">Nocardioides dokdonensis FR1436</name>
    <dbReference type="NCBI Taxonomy" id="1300347"/>
    <lineage>
        <taxon>Bacteria</taxon>
        <taxon>Bacillati</taxon>
        <taxon>Actinomycetota</taxon>
        <taxon>Actinomycetes</taxon>
        <taxon>Propionibacteriales</taxon>
        <taxon>Nocardioidaceae</taxon>
        <taxon>Nocardioides</taxon>
    </lineage>
</organism>
<protein>
    <recommendedName>
        <fullName evidence="1">HNH nuclease domain-containing protein</fullName>
    </recommendedName>
</protein>
<proteinExistence type="predicted"/>
<dbReference type="InterPro" id="IPR003615">
    <property type="entry name" value="HNH_nuc"/>
</dbReference>
<dbReference type="Pfam" id="PF02720">
    <property type="entry name" value="DUF222"/>
    <property type="match status" value="1"/>
</dbReference>